<comment type="caution">
    <text evidence="1">The sequence shown here is derived from an EMBL/GenBank/DDBJ whole genome shotgun (WGS) entry which is preliminary data.</text>
</comment>
<dbReference type="EMBL" id="PHFD01000299">
    <property type="protein sequence ID" value="PKH45715.1"/>
    <property type="molecule type" value="Genomic_DNA"/>
</dbReference>
<evidence type="ECO:0000313" key="1">
    <source>
        <dbReference type="EMBL" id="PKH45715.1"/>
    </source>
</evidence>
<dbReference type="Proteomes" id="UP000233649">
    <property type="component" value="Unassembled WGS sequence"/>
</dbReference>
<gene>
    <name evidence="1" type="ORF">CVH13_01408</name>
</gene>
<organism evidence="1 2">
    <name type="scientific">Dehalococcoides mccartyi</name>
    <dbReference type="NCBI Taxonomy" id="61435"/>
    <lineage>
        <taxon>Bacteria</taxon>
        <taxon>Bacillati</taxon>
        <taxon>Chloroflexota</taxon>
        <taxon>Dehalococcoidia</taxon>
        <taxon>Dehalococcoidales</taxon>
        <taxon>Dehalococcoidaceae</taxon>
        <taxon>Dehalococcoides</taxon>
    </lineage>
</organism>
<evidence type="ECO:0000313" key="2">
    <source>
        <dbReference type="Proteomes" id="UP000233649"/>
    </source>
</evidence>
<sequence length="53" mass="6111">MMVDVDKEYKYDWLPQLVERFKASIDSRASFNANEGLIAMARSEAQRAVLFQA</sequence>
<reference evidence="1 2" key="1">
    <citation type="journal article" date="2017" name="FEMS Microbiol. Ecol.">
        <title>Reconstructed genomes of novel Dehalococcoides mccartyi strains from 1,2,3,4-tetrachlorodibenzo-p-dioxin-dechlorinating enrichment cultures reveal divergent reductive dehalogenase gene profiles.</title>
        <authorList>
            <person name="Dam H.T."/>
            <person name="Vollmers J."/>
            <person name="Kaster A.K."/>
            <person name="Haggblom M.M."/>
        </authorList>
    </citation>
    <scope>NUCLEOTIDE SEQUENCE [LARGE SCALE GENOMIC DNA]</scope>
    <source>
        <strain evidence="1 2">H1-3-2.001</strain>
    </source>
</reference>
<name>A0A2J1DUA8_9CHLR</name>
<accession>A0A2J1DUA8</accession>
<proteinExistence type="predicted"/>
<protein>
    <submittedName>
        <fullName evidence="1">(4Fe-4S)-binding protein</fullName>
    </submittedName>
</protein>
<dbReference type="AlphaFoldDB" id="A0A2J1DUA8"/>